<dbReference type="Proteomes" id="UP001148629">
    <property type="component" value="Unassembled WGS sequence"/>
</dbReference>
<gene>
    <name evidence="1" type="ORF">NM208_g11201</name>
</gene>
<reference evidence="1" key="1">
    <citation type="submission" date="2022-08" db="EMBL/GenBank/DDBJ databases">
        <title>Genome Sequence of Fusarium decemcellulare.</title>
        <authorList>
            <person name="Buettner E."/>
        </authorList>
    </citation>
    <scope>NUCLEOTIDE SEQUENCE</scope>
    <source>
        <strain evidence="1">Babe19</strain>
    </source>
</reference>
<sequence>MAAQGPRVPPRPSTSERTPIPEPYNRNSRSVCKQLRQIHKACGQWPWDLLPGSVPDELDEEMLKQLGAAVKFASDDQHDVTVSEVAEWLKGQIKDGGLLTSKHCFDVMDWVMYIHDERTDYKENYTNNRKATQVDRVKHDERQSGRKSATSDEHGSGRRSSRIRKRQHSNDEVTHPPSPRPTTQSRQKKRSPRTRSSTAKTAAEAEAQPEPEPKYEPEPKAKPKAEPESEPESESEPDSEPEPEPEPEPQHDHDMEMDVDSDPNDNAGTNITTHRSLIGTSYKTLDVSYRIPFFQGRLTIRQEAIAASSHRLEVARLNLKEYEEDLEIEKEALDAISASLSDASQAHEGAIQNWRNAVLKADTKQNELKQIQDFAHSFSPDTQAAFTQEIRRLHDQALEEEKQASNELRTRRREFCILEEKKDAKEGNIKKLSARIRRYQDDIDAEEVKHQRLIAEHYLEVLSNDIIQGFDIADISYARILEIKLERDQRICYTWQNKTSQINKDAQLQLLSNNTELLTTVNALEENESKIPKVILDAMELTSAIGKRYLWVDRLCIVQDDPGKASEFSSMDRVYSGACMTIIAAAEYGMFSTPKATIYSPEVRQTSSIVCSESELKNPTKLAEAARADRIRSYYETVCGSEWANRAWTYQEHVLSKRVVFFLGTRIFWQCECSVWDSSQLRPQQNDKPSPGTLSEVAPMRQLSVPTWPDFSIYADLVCPYNGRELSYKEDGLSAFLGVLNYLAPAFPQGFLFGLPRHYLDHALLWQPLKGTYLHTWHRANGGHRQSGSSTRRLTLPSWAWCGWQCFIDPESFQSGLNIDEDGHDKISIANSWKLRNTVTWEHVDSPEESAQRASSISNHISASVTRSSFLPAATLEIQYAPFPTRRTGFYLAFANPVLVQSPLTNLSKVVTLRDTEGKFSGMIRITGDATYGPEEPIELISISRGSAKGKCLRSCYEEKVLRKSRYADPRPFHAVYDRAGRWVGIEDKMSREDGHNYQVIATGQHEESLELPEYEDDEEYHFYNVLWIQRGDNDVAYRAGCGRVLSEAWERNDPENIRITLG</sequence>
<protein>
    <submittedName>
        <fullName evidence="1">Uncharacterized protein</fullName>
    </submittedName>
</protein>
<evidence type="ECO:0000313" key="2">
    <source>
        <dbReference type="Proteomes" id="UP001148629"/>
    </source>
</evidence>
<dbReference type="EMBL" id="JANRMS010001735">
    <property type="protein sequence ID" value="KAJ3526416.1"/>
    <property type="molecule type" value="Genomic_DNA"/>
</dbReference>
<proteinExistence type="predicted"/>
<organism evidence="1 2">
    <name type="scientific">Fusarium decemcellulare</name>
    <dbReference type="NCBI Taxonomy" id="57161"/>
    <lineage>
        <taxon>Eukaryota</taxon>
        <taxon>Fungi</taxon>
        <taxon>Dikarya</taxon>
        <taxon>Ascomycota</taxon>
        <taxon>Pezizomycotina</taxon>
        <taxon>Sordariomycetes</taxon>
        <taxon>Hypocreomycetidae</taxon>
        <taxon>Hypocreales</taxon>
        <taxon>Nectriaceae</taxon>
        <taxon>Fusarium</taxon>
        <taxon>Fusarium decemcellulare species complex</taxon>
    </lineage>
</organism>
<comment type="caution">
    <text evidence="1">The sequence shown here is derived from an EMBL/GenBank/DDBJ whole genome shotgun (WGS) entry which is preliminary data.</text>
</comment>
<evidence type="ECO:0000313" key="1">
    <source>
        <dbReference type="EMBL" id="KAJ3526416.1"/>
    </source>
</evidence>
<keyword evidence="2" id="KW-1185">Reference proteome</keyword>
<accession>A0ACC1RV56</accession>
<name>A0ACC1RV56_9HYPO</name>